<dbReference type="InterPro" id="IPR006630">
    <property type="entry name" value="La_HTH"/>
</dbReference>
<dbReference type="SMART" id="SM00715">
    <property type="entry name" value="LA"/>
    <property type="match status" value="1"/>
</dbReference>
<feature type="compositionally biased region" description="Polar residues" evidence="3">
    <location>
        <begin position="363"/>
        <end position="372"/>
    </location>
</feature>
<evidence type="ECO:0000259" key="4">
    <source>
        <dbReference type="PROSITE" id="PS50961"/>
    </source>
</evidence>
<reference evidence="5 6" key="1">
    <citation type="journal article" date="2021" name="Elife">
        <title>Chloroplast acquisition without the gene transfer in kleptoplastic sea slugs, Plakobranchus ocellatus.</title>
        <authorList>
            <person name="Maeda T."/>
            <person name="Takahashi S."/>
            <person name="Yoshida T."/>
            <person name="Shimamura S."/>
            <person name="Takaki Y."/>
            <person name="Nagai Y."/>
            <person name="Toyoda A."/>
            <person name="Suzuki Y."/>
            <person name="Arimoto A."/>
            <person name="Ishii H."/>
            <person name="Satoh N."/>
            <person name="Nishiyama T."/>
            <person name="Hasebe M."/>
            <person name="Maruyama T."/>
            <person name="Minagawa J."/>
            <person name="Obokata J."/>
            <person name="Shigenobu S."/>
        </authorList>
    </citation>
    <scope>NUCLEOTIDE SEQUENCE [LARGE SCALE GENOMIC DNA]</scope>
</reference>
<dbReference type="CDD" id="cd07323">
    <property type="entry name" value="LAM"/>
    <property type="match status" value="1"/>
</dbReference>
<evidence type="ECO:0000256" key="1">
    <source>
        <dbReference type="ARBA" id="ARBA00022884"/>
    </source>
</evidence>
<proteinExistence type="predicted"/>
<feature type="region of interest" description="Disordered" evidence="3">
    <location>
        <begin position="351"/>
        <end position="372"/>
    </location>
</feature>
<organism evidence="5 6">
    <name type="scientific">Elysia marginata</name>
    <dbReference type="NCBI Taxonomy" id="1093978"/>
    <lineage>
        <taxon>Eukaryota</taxon>
        <taxon>Metazoa</taxon>
        <taxon>Spiralia</taxon>
        <taxon>Lophotrochozoa</taxon>
        <taxon>Mollusca</taxon>
        <taxon>Gastropoda</taxon>
        <taxon>Heterobranchia</taxon>
        <taxon>Euthyneura</taxon>
        <taxon>Panpulmonata</taxon>
        <taxon>Sacoglossa</taxon>
        <taxon>Placobranchoidea</taxon>
        <taxon>Plakobranchidae</taxon>
        <taxon>Elysia</taxon>
    </lineage>
</organism>
<feature type="region of interest" description="Disordered" evidence="3">
    <location>
        <begin position="530"/>
        <end position="559"/>
    </location>
</feature>
<dbReference type="GO" id="GO:0005634">
    <property type="term" value="C:nucleus"/>
    <property type="evidence" value="ECO:0007669"/>
    <property type="project" value="TreeGrafter"/>
</dbReference>
<feature type="region of interest" description="Disordered" evidence="3">
    <location>
        <begin position="422"/>
        <end position="518"/>
    </location>
</feature>
<evidence type="ECO:0000256" key="2">
    <source>
        <dbReference type="PROSITE-ProRule" id="PRU00332"/>
    </source>
</evidence>
<evidence type="ECO:0000256" key="3">
    <source>
        <dbReference type="SAM" id="MobiDB-lite"/>
    </source>
</evidence>
<dbReference type="SUPFAM" id="SSF46785">
    <property type="entry name" value="Winged helix' DNA-binding domain"/>
    <property type="match status" value="1"/>
</dbReference>
<keyword evidence="1 2" id="KW-0694">RNA-binding</keyword>
<dbReference type="Pfam" id="PF05383">
    <property type="entry name" value="La"/>
    <property type="match status" value="1"/>
</dbReference>
<comment type="caution">
    <text evidence="5">The sequence shown here is derived from an EMBL/GenBank/DDBJ whole genome shotgun (WGS) entry which is preliminary data.</text>
</comment>
<evidence type="ECO:0000313" key="5">
    <source>
        <dbReference type="EMBL" id="GFS21422.1"/>
    </source>
</evidence>
<dbReference type="GO" id="GO:0003729">
    <property type="term" value="F:mRNA binding"/>
    <property type="evidence" value="ECO:0007669"/>
    <property type="project" value="TreeGrafter"/>
</dbReference>
<accession>A0AAV4JF65</accession>
<dbReference type="InterPro" id="IPR036388">
    <property type="entry name" value="WH-like_DNA-bd_sf"/>
</dbReference>
<feature type="domain" description="HTH La-type RNA-binding" evidence="4">
    <location>
        <begin position="561"/>
        <end position="650"/>
    </location>
</feature>
<feature type="compositionally biased region" description="Polar residues" evidence="3">
    <location>
        <begin position="451"/>
        <end position="484"/>
    </location>
</feature>
<dbReference type="PANTHER" id="PTHR22792:SF140">
    <property type="entry name" value="ACHILLES, ISOFORM A"/>
    <property type="match status" value="1"/>
</dbReference>
<name>A0AAV4JF65_9GAST</name>
<dbReference type="EMBL" id="BMAT01006875">
    <property type="protein sequence ID" value="GFS21422.1"/>
    <property type="molecule type" value="Genomic_DNA"/>
</dbReference>
<dbReference type="PROSITE" id="PS50961">
    <property type="entry name" value="HTH_LA"/>
    <property type="match status" value="1"/>
</dbReference>
<evidence type="ECO:0000313" key="6">
    <source>
        <dbReference type="Proteomes" id="UP000762676"/>
    </source>
</evidence>
<dbReference type="Gene3D" id="1.10.10.10">
    <property type="entry name" value="Winged helix-like DNA-binding domain superfamily/Winged helix DNA-binding domain"/>
    <property type="match status" value="1"/>
</dbReference>
<dbReference type="PANTHER" id="PTHR22792">
    <property type="entry name" value="LUPUS LA PROTEIN-RELATED"/>
    <property type="match status" value="1"/>
</dbReference>
<protein>
    <submittedName>
        <fullName evidence="5">La-related protein</fullName>
    </submittedName>
</protein>
<dbReference type="Proteomes" id="UP000762676">
    <property type="component" value="Unassembled WGS sequence"/>
</dbReference>
<keyword evidence="6" id="KW-1185">Reference proteome</keyword>
<dbReference type="InterPro" id="IPR045180">
    <property type="entry name" value="La_dom_prot"/>
</dbReference>
<gene>
    <name evidence="5" type="ORF">ElyMa_003338400</name>
</gene>
<dbReference type="AlphaFoldDB" id="A0AAV4JF65"/>
<sequence>MSILFITSQNCTAFDVACFSVIDHRLTVKRPRPPALPSRIPPSRRYSAGRGRWPVLSTPDARPWLFPFSAIREPRGAPAGAKGSKRRPRHSQLPRCRLDRSFPNDYPPYFRSASFAEEDEYYYPRRYAPRTVFERSTWFESPPPFEDDHCEFCGCSRNGAGDTDRDNVVSWPHSHAQTLDVSTGCSTDCPSSCSSLELSSPTFDPGIGWFPTLEVSPSPYYDYVEEEEEENLPPAFVEFPEEHAENSAEIFHYFVLDDEHEYLQLEEYEFPQPALTPTPLSGFDHVHSVHISEEPAILPVPVYDDENCGGPVSDTVLELVPDDELAMVAVQGMPGLPGAYNTEETLTIERNSSYCSGGDPGSPSHTQAANAPLQQQQVLPTASPGWLPLQPGDVYYYAANSSVLCLHTDDLGALTGKAPTSASTAELQSPEAPQVSPRNLNPAAPAFHQLAPSSPKNLNPSAPVFRQSSQPSEDQALPEQQQQPDGAAFTPVTPAVQSADNTVGGEGDAPYLPNGGIEGMSLEDIATMEDPAPAKSGDEFSSGEGEETASEQQQQTGQEGYKYPEEMLAPVTKQMHYYFSSENLPNDKFLNGHMDSDKYIPLNLFLDFGRIKPICSNLEMLSQAVEASSYLELNETKDKVRVSQCRKTLTLRGFPGAPAVTEEASNWSHCRW</sequence>
<dbReference type="InterPro" id="IPR036390">
    <property type="entry name" value="WH_DNA-bd_sf"/>
</dbReference>